<feature type="domain" description="RRM" evidence="5">
    <location>
        <begin position="366"/>
        <end position="432"/>
    </location>
</feature>
<gene>
    <name evidence="6" type="ORF">DY000_02051545</name>
</gene>
<comment type="subcellular location">
    <subcellularLocation>
        <location evidence="1">Nucleus</location>
    </subcellularLocation>
</comment>
<organism evidence="6 7">
    <name type="scientific">Brassica cretica</name>
    <name type="common">Mustard</name>
    <dbReference type="NCBI Taxonomy" id="69181"/>
    <lineage>
        <taxon>Eukaryota</taxon>
        <taxon>Viridiplantae</taxon>
        <taxon>Streptophyta</taxon>
        <taxon>Embryophyta</taxon>
        <taxon>Tracheophyta</taxon>
        <taxon>Spermatophyta</taxon>
        <taxon>Magnoliopsida</taxon>
        <taxon>eudicotyledons</taxon>
        <taxon>Gunneridae</taxon>
        <taxon>Pentapetalae</taxon>
        <taxon>rosids</taxon>
        <taxon>malvids</taxon>
        <taxon>Brassicales</taxon>
        <taxon>Brassicaceae</taxon>
        <taxon>Brassiceae</taxon>
        <taxon>Brassica</taxon>
    </lineage>
</organism>
<dbReference type="PANTHER" id="PTHR13952">
    <property type="entry name" value="U1 SMALL NUCLEAR RIBONUCLEOPROTEIN 70 KD"/>
    <property type="match status" value="1"/>
</dbReference>
<protein>
    <recommendedName>
        <fullName evidence="5">RRM domain-containing protein</fullName>
    </recommendedName>
</protein>
<dbReference type="InterPro" id="IPR012677">
    <property type="entry name" value="Nucleotide-bd_a/b_plait_sf"/>
</dbReference>
<name>A0ABQ7EVK0_BRACR</name>
<dbReference type="Pfam" id="PF00076">
    <property type="entry name" value="RRM_1"/>
    <property type="match status" value="4"/>
</dbReference>
<dbReference type="InterPro" id="IPR051183">
    <property type="entry name" value="U1_U11-U12_snRNP_70-35kDa"/>
</dbReference>
<proteinExistence type="predicted"/>
<evidence type="ECO:0000313" key="6">
    <source>
        <dbReference type="EMBL" id="KAF3607367.1"/>
    </source>
</evidence>
<evidence type="ECO:0000256" key="4">
    <source>
        <dbReference type="SAM" id="MobiDB-lite"/>
    </source>
</evidence>
<dbReference type="Proteomes" id="UP000266723">
    <property type="component" value="Unassembled WGS sequence"/>
</dbReference>
<sequence length="575" mass="65262">MATSSKKSVFDFTGKRKKSGSDSEPANLLVKHKLKDEPMILKKHKAEEVVVKRKTILVRGLPKDAGIADIIDLFKHVGQVVRVQLVVHHGFRKTGEYGFVKFASSNQADKALQKIKYLHGRQIIAQSFPYVNIISKNKDFILREEDETPPPKFVENVVFVSNLSPQTKLFHIIDYFSHVGEVVSVRLIVNPEGKHVGYGFVEITLVSRNFSYEDYIRREILVRDEDETEDRLYQEAVAVRNKTIFVNNLPCPTLIQDLIDLFKDVGKVVHVRLVIDCEGNQIGDGYVEFSSEEEAEQALKKEYLPDQEIFLCSAEGFLDPKYCIDHKVWYEDYLGRENRLIEEDDDVEEGFDETHDFAEEVALRKKTLFVYNLPPGIRRINLVDYYRNVGKVCRVRLVVNREGEHMGCGFVEFASAEEAKEALLYENSRAMNILSDVVEMAPYPIRPKYRLAEKLWNEEYLGPESLPTEEDYEEDYLEKPEVTELFCAPMDGKNTSTIFLACSQVPVSSVTDSQRSTLCSGDDVTPSSASRVKTLSTIKRIPSAGSIASTEDALLAALQENSGILREKIVGMSSE</sequence>
<dbReference type="InterPro" id="IPR035979">
    <property type="entry name" value="RBD_domain_sf"/>
</dbReference>
<keyword evidence="3" id="KW-0694">RNA-binding</keyword>
<dbReference type="Gene3D" id="3.30.70.330">
    <property type="match status" value="4"/>
</dbReference>
<evidence type="ECO:0000256" key="3">
    <source>
        <dbReference type="PROSITE-ProRule" id="PRU00176"/>
    </source>
</evidence>
<feature type="domain" description="RRM" evidence="5">
    <location>
        <begin position="242"/>
        <end position="316"/>
    </location>
</feature>
<feature type="domain" description="RRM" evidence="5">
    <location>
        <begin position="54"/>
        <end position="147"/>
    </location>
</feature>
<keyword evidence="2" id="KW-0539">Nucleus</keyword>
<evidence type="ECO:0000313" key="7">
    <source>
        <dbReference type="Proteomes" id="UP000266723"/>
    </source>
</evidence>
<dbReference type="PANTHER" id="PTHR13952:SF24">
    <property type="entry name" value="RRM DOMAIN-CONTAINING PROTEIN"/>
    <property type="match status" value="1"/>
</dbReference>
<keyword evidence="7" id="KW-1185">Reference proteome</keyword>
<evidence type="ECO:0000256" key="1">
    <source>
        <dbReference type="ARBA" id="ARBA00004123"/>
    </source>
</evidence>
<evidence type="ECO:0000256" key="2">
    <source>
        <dbReference type="ARBA" id="ARBA00023242"/>
    </source>
</evidence>
<dbReference type="InterPro" id="IPR000504">
    <property type="entry name" value="RRM_dom"/>
</dbReference>
<comment type="caution">
    <text evidence="6">The sequence shown here is derived from an EMBL/GenBank/DDBJ whole genome shotgun (WGS) entry which is preliminary data.</text>
</comment>
<feature type="region of interest" description="Disordered" evidence="4">
    <location>
        <begin position="1"/>
        <end position="25"/>
    </location>
</feature>
<reference evidence="6 7" key="1">
    <citation type="journal article" date="2020" name="BMC Genomics">
        <title>Intraspecific diversification of the crop wild relative Brassica cretica Lam. using demographic model selection.</title>
        <authorList>
            <person name="Kioukis A."/>
            <person name="Michalopoulou V.A."/>
            <person name="Briers L."/>
            <person name="Pirintsos S."/>
            <person name="Studholme D.J."/>
            <person name="Pavlidis P."/>
            <person name="Sarris P.F."/>
        </authorList>
    </citation>
    <scope>NUCLEOTIDE SEQUENCE [LARGE SCALE GENOMIC DNA]</scope>
    <source>
        <strain evidence="7">cv. PFS-1207/04</strain>
    </source>
</reference>
<dbReference type="EMBL" id="QGKV02000297">
    <property type="protein sequence ID" value="KAF3607367.1"/>
    <property type="molecule type" value="Genomic_DNA"/>
</dbReference>
<dbReference type="CDD" id="cd00590">
    <property type="entry name" value="RRM_SF"/>
    <property type="match status" value="3"/>
</dbReference>
<dbReference type="PROSITE" id="PS50102">
    <property type="entry name" value="RRM"/>
    <property type="match status" value="4"/>
</dbReference>
<feature type="domain" description="RRM" evidence="5">
    <location>
        <begin position="156"/>
        <end position="203"/>
    </location>
</feature>
<dbReference type="SMART" id="SM00360">
    <property type="entry name" value="RRM"/>
    <property type="match status" value="4"/>
</dbReference>
<evidence type="ECO:0000259" key="5">
    <source>
        <dbReference type="PROSITE" id="PS50102"/>
    </source>
</evidence>
<accession>A0ABQ7EVK0</accession>
<dbReference type="SUPFAM" id="SSF54928">
    <property type="entry name" value="RNA-binding domain, RBD"/>
    <property type="match status" value="3"/>
</dbReference>